<evidence type="ECO:0000313" key="2">
    <source>
        <dbReference type="Proteomes" id="UP000824082"/>
    </source>
</evidence>
<feature type="non-terminal residue" evidence="1">
    <location>
        <position position="168"/>
    </location>
</feature>
<proteinExistence type="predicted"/>
<dbReference type="Proteomes" id="UP000824082">
    <property type="component" value="Unassembled WGS sequence"/>
</dbReference>
<protein>
    <submittedName>
        <fullName evidence="1">Uncharacterized protein</fullName>
    </submittedName>
</protein>
<reference evidence="1" key="1">
    <citation type="submission" date="2020-10" db="EMBL/GenBank/DDBJ databases">
        <authorList>
            <person name="Gilroy R."/>
        </authorList>
    </citation>
    <scope>NUCLEOTIDE SEQUENCE</scope>
    <source>
        <strain evidence="1">4509</strain>
    </source>
</reference>
<evidence type="ECO:0000313" key="1">
    <source>
        <dbReference type="EMBL" id="HIU42249.1"/>
    </source>
</evidence>
<reference evidence="1" key="2">
    <citation type="journal article" date="2021" name="PeerJ">
        <title>Extensive microbial diversity within the chicken gut microbiome revealed by metagenomics and culture.</title>
        <authorList>
            <person name="Gilroy R."/>
            <person name="Ravi A."/>
            <person name="Getino M."/>
            <person name="Pursley I."/>
            <person name="Horton D.L."/>
            <person name="Alikhan N.F."/>
            <person name="Baker D."/>
            <person name="Gharbi K."/>
            <person name="Hall N."/>
            <person name="Watson M."/>
            <person name="Adriaenssens E.M."/>
            <person name="Foster-Nyarko E."/>
            <person name="Jarju S."/>
            <person name="Secka A."/>
            <person name="Antonio M."/>
            <person name="Oren A."/>
            <person name="Chaudhuri R.R."/>
            <person name="La Ragione R."/>
            <person name="Hildebrand F."/>
            <person name="Pallen M.J."/>
        </authorList>
    </citation>
    <scope>NUCLEOTIDE SEQUENCE</scope>
    <source>
        <strain evidence="1">4509</strain>
    </source>
</reference>
<comment type="caution">
    <text evidence="1">The sequence shown here is derived from an EMBL/GenBank/DDBJ whole genome shotgun (WGS) entry which is preliminary data.</text>
</comment>
<gene>
    <name evidence="1" type="ORF">IAD19_06815</name>
</gene>
<dbReference type="AlphaFoldDB" id="A0A9D1LJN7"/>
<accession>A0A9D1LJN7</accession>
<name>A0A9D1LJN7_9FIRM</name>
<dbReference type="EMBL" id="DVMX01000131">
    <property type="protein sequence ID" value="HIU42249.1"/>
    <property type="molecule type" value="Genomic_DNA"/>
</dbReference>
<organism evidence="1 2">
    <name type="scientific">Candidatus Egerieicola faecale</name>
    <dbReference type="NCBI Taxonomy" id="2840774"/>
    <lineage>
        <taxon>Bacteria</taxon>
        <taxon>Bacillati</taxon>
        <taxon>Bacillota</taxon>
        <taxon>Clostridia</taxon>
        <taxon>Eubacteriales</taxon>
        <taxon>Oscillospiraceae</taxon>
        <taxon>Oscillospiraceae incertae sedis</taxon>
        <taxon>Candidatus Egerieicola</taxon>
    </lineage>
</organism>
<sequence length="168" mass="18204">MNPVTALPVQKEKYRFAGTAALTLVSQEEDSVSASVSWSVNLKAGVAGLPDKPLVFSLPQEEISFLEPERSYPVFAHCVKVKNLVWLKYISILIRGSIYPIPYQAPDFVMEPPPAQPDQTPSAPSYYASPNADPADWNFVGFTFQRPQPAGSGSFGSYPTSGVTSGFG</sequence>